<evidence type="ECO:0000313" key="1">
    <source>
        <dbReference type="EMBL" id="APB34048.1"/>
    </source>
</evidence>
<evidence type="ECO:0000313" key="2">
    <source>
        <dbReference type="Proteomes" id="UP000180235"/>
    </source>
</evidence>
<reference evidence="1 2" key="1">
    <citation type="submission" date="2016-10" db="EMBL/GenBank/DDBJ databases">
        <title>Description of Gloeomargarita lithophora gen. nov., sp. nov., a thylakoid-bearing basal-branching cyanobacterium with intracellular carbonates, and proposal for Gloeomargaritales ord. nov.</title>
        <authorList>
            <person name="Moreira D."/>
            <person name="Tavera R."/>
            <person name="Benzerara K."/>
            <person name="Skouri-Panet F."/>
            <person name="Couradeau E."/>
            <person name="Gerard E."/>
            <person name="Loussert C."/>
            <person name="Novelo E."/>
            <person name="Zivanovic Y."/>
            <person name="Lopez-Garcia P."/>
        </authorList>
    </citation>
    <scope>NUCLEOTIDE SEQUENCE [LARGE SCALE GENOMIC DNA]</scope>
    <source>
        <strain evidence="1 2">D10</strain>
    </source>
</reference>
<keyword evidence="2" id="KW-1185">Reference proteome</keyword>
<dbReference type="AlphaFoldDB" id="A0A1J0ADQ5"/>
<sequence>MYKDDILNLIKQLPFEINTEIQMTGSPPSTAYSEFLTNKEQGDWAEKIVFKAINEYSRDYFAVQY</sequence>
<dbReference type="RefSeq" id="WP_216634924.1">
    <property type="nucleotide sequence ID" value="NZ_CP017675.1"/>
</dbReference>
<dbReference type="STRING" id="1188229.GlitD10_1723"/>
<dbReference type="Proteomes" id="UP000180235">
    <property type="component" value="Chromosome"/>
</dbReference>
<accession>A0A1J0ADQ5</accession>
<dbReference type="KEGG" id="glt:GlitD10_1723"/>
<proteinExistence type="predicted"/>
<name>A0A1J0ADQ5_9CYAN</name>
<dbReference type="InterPro" id="IPR019054">
    <property type="entry name" value="Restrct_endonuc_II_AccI"/>
</dbReference>
<organism evidence="1 2">
    <name type="scientific">Gloeomargarita lithophora Alchichica-D10</name>
    <dbReference type="NCBI Taxonomy" id="1188229"/>
    <lineage>
        <taxon>Bacteria</taxon>
        <taxon>Bacillati</taxon>
        <taxon>Cyanobacteriota</taxon>
        <taxon>Cyanophyceae</taxon>
        <taxon>Gloeomargaritales</taxon>
        <taxon>Gloeomargaritaceae</taxon>
        <taxon>Gloeomargarita</taxon>
    </lineage>
</organism>
<protein>
    <submittedName>
        <fullName evidence="1">Uncharacterized protein</fullName>
    </submittedName>
</protein>
<gene>
    <name evidence="1" type="ORF">GlitD10_1723</name>
</gene>
<dbReference type="EMBL" id="CP017675">
    <property type="protein sequence ID" value="APB34048.1"/>
    <property type="molecule type" value="Genomic_DNA"/>
</dbReference>
<dbReference type="Pfam" id="PF09545">
    <property type="entry name" value="RE_AccI"/>
    <property type="match status" value="1"/>
</dbReference>